<sequence length="239" mass="27369">MDIRSREKERQTVTQTSLDQFAVRKNEQSTVRSLTPMPSIESVILDESKRIQGIPRTDSGESTETLSKMPIKLLKWPPTDSGMFPADAKRTLEFTWVPKAPSLQECKEMIKKAYGIMSSQSIKIYNHDAFEVMPIVREEDFTFCRKKLENNYASYTNHVDMNKLYIVANSPTNSNDPQGRQPTLSPTEVTERTNGASKVGRDFSERVKKAFPTVEIIIGNKIQVFLWPHRRIERPKTDG</sequence>
<proteinExistence type="predicted"/>
<feature type="compositionally biased region" description="Polar residues" evidence="1">
    <location>
        <begin position="169"/>
        <end position="196"/>
    </location>
</feature>
<evidence type="ECO:0000313" key="3">
    <source>
        <dbReference type="Proteomes" id="UP001159428"/>
    </source>
</evidence>
<dbReference type="Proteomes" id="UP001159428">
    <property type="component" value="Unassembled WGS sequence"/>
</dbReference>
<feature type="region of interest" description="Disordered" evidence="1">
    <location>
        <begin position="1"/>
        <end position="20"/>
    </location>
</feature>
<feature type="region of interest" description="Disordered" evidence="1">
    <location>
        <begin position="169"/>
        <end position="201"/>
    </location>
</feature>
<organism evidence="2 3">
    <name type="scientific">Pocillopora meandrina</name>
    <dbReference type="NCBI Taxonomy" id="46732"/>
    <lineage>
        <taxon>Eukaryota</taxon>
        <taxon>Metazoa</taxon>
        <taxon>Cnidaria</taxon>
        <taxon>Anthozoa</taxon>
        <taxon>Hexacorallia</taxon>
        <taxon>Scleractinia</taxon>
        <taxon>Astrocoeniina</taxon>
        <taxon>Pocilloporidae</taxon>
        <taxon>Pocillopora</taxon>
    </lineage>
</organism>
<keyword evidence="3" id="KW-1185">Reference proteome</keyword>
<feature type="compositionally biased region" description="Basic and acidic residues" evidence="1">
    <location>
        <begin position="1"/>
        <end position="11"/>
    </location>
</feature>
<reference evidence="2 3" key="1">
    <citation type="submission" date="2022-05" db="EMBL/GenBank/DDBJ databases">
        <authorList>
            <consortium name="Genoscope - CEA"/>
            <person name="William W."/>
        </authorList>
    </citation>
    <scope>NUCLEOTIDE SEQUENCE [LARGE SCALE GENOMIC DNA]</scope>
</reference>
<gene>
    <name evidence="2" type="ORF">PMEA_00006058</name>
</gene>
<evidence type="ECO:0000313" key="2">
    <source>
        <dbReference type="EMBL" id="CAH3114098.1"/>
    </source>
</evidence>
<comment type="caution">
    <text evidence="2">The sequence shown here is derived from an EMBL/GenBank/DDBJ whole genome shotgun (WGS) entry which is preliminary data.</text>
</comment>
<protein>
    <submittedName>
        <fullName evidence="2">Uncharacterized protein</fullName>
    </submittedName>
</protein>
<dbReference type="AlphaFoldDB" id="A0AAU9WGH4"/>
<evidence type="ECO:0000256" key="1">
    <source>
        <dbReference type="SAM" id="MobiDB-lite"/>
    </source>
</evidence>
<accession>A0AAU9WGH4</accession>
<dbReference type="EMBL" id="CALNXJ010000014">
    <property type="protein sequence ID" value="CAH3114098.1"/>
    <property type="molecule type" value="Genomic_DNA"/>
</dbReference>
<name>A0AAU9WGH4_9CNID</name>